<gene>
    <name evidence="2" type="ORF">SDC9_58824</name>
</gene>
<comment type="caution">
    <text evidence="2">The sequence shown here is derived from an EMBL/GenBank/DDBJ whole genome shotgun (WGS) entry which is preliminary data.</text>
</comment>
<proteinExistence type="predicted"/>
<organism evidence="2">
    <name type="scientific">bioreactor metagenome</name>
    <dbReference type="NCBI Taxonomy" id="1076179"/>
    <lineage>
        <taxon>unclassified sequences</taxon>
        <taxon>metagenomes</taxon>
        <taxon>ecological metagenomes</taxon>
    </lineage>
</organism>
<feature type="coiled-coil region" evidence="1">
    <location>
        <begin position="94"/>
        <end position="121"/>
    </location>
</feature>
<evidence type="ECO:0000313" key="2">
    <source>
        <dbReference type="EMBL" id="MPM12471.1"/>
    </source>
</evidence>
<dbReference type="AlphaFoldDB" id="A0A644X9I7"/>
<evidence type="ECO:0000256" key="1">
    <source>
        <dbReference type="SAM" id="Coils"/>
    </source>
</evidence>
<accession>A0A644X9I7</accession>
<name>A0A644X9I7_9ZZZZ</name>
<keyword evidence="1" id="KW-0175">Coiled coil</keyword>
<reference evidence="2" key="1">
    <citation type="submission" date="2019-08" db="EMBL/GenBank/DDBJ databases">
        <authorList>
            <person name="Kucharzyk K."/>
            <person name="Murdoch R.W."/>
            <person name="Higgins S."/>
            <person name="Loffler F."/>
        </authorList>
    </citation>
    <scope>NUCLEOTIDE SEQUENCE</scope>
</reference>
<dbReference type="EMBL" id="VSSQ01001976">
    <property type="protein sequence ID" value="MPM12471.1"/>
    <property type="molecule type" value="Genomic_DNA"/>
</dbReference>
<protein>
    <submittedName>
        <fullName evidence="2">Uncharacterized protein</fullName>
    </submittedName>
</protein>
<sequence length="134" mass="14427">MVPEKIAKSHLVKLTRMLDDIARASKDLGALRVAYQCIAAECLPDAKADPGGAGQTCPPGQLQAQRCGEIINEHVRLKSHIEEALSLGTDGKQVAALQSSLDALEDERDALDFDLRTAQRTLALRRPLVMGATP</sequence>